<dbReference type="Proteomes" id="UP001595528">
    <property type="component" value="Unassembled WGS sequence"/>
</dbReference>
<reference evidence="2" key="1">
    <citation type="journal article" date="2019" name="Int. J. Syst. Evol. Microbiol.">
        <title>The Global Catalogue of Microorganisms (GCM) 10K type strain sequencing project: providing services to taxonomists for standard genome sequencing and annotation.</title>
        <authorList>
            <consortium name="The Broad Institute Genomics Platform"/>
            <consortium name="The Broad Institute Genome Sequencing Center for Infectious Disease"/>
            <person name="Wu L."/>
            <person name="Ma J."/>
        </authorList>
    </citation>
    <scope>NUCLEOTIDE SEQUENCE [LARGE SCALE GENOMIC DNA]</scope>
    <source>
        <strain evidence="2">KCTC 42964</strain>
    </source>
</reference>
<dbReference type="InterPro" id="IPR011006">
    <property type="entry name" value="CheY-like_superfamily"/>
</dbReference>
<dbReference type="EMBL" id="JBHRTR010000027">
    <property type="protein sequence ID" value="MFC3228037.1"/>
    <property type="molecule type" value="Genomic_DNA"/>
</dbReference>
<dbReference type="Gene3D" id="3.40.50.2300">
    <property type="match status" value="1"/>
</dbReference>
<sequence>MTVTVTDITTSIRLPVSFSYPGGGDAGSRPAQRAIVDMDWMSRSQTNLRERTPGPGETRVLVVDDNPAVCRLAAEIAEGLGLEAVVADGPAGFLRRYEEALLPSCSWTCTCRVTTAWHC</sequence>
<evidence type="ECO:0000313" key="1">
    <source>
        <dbReference type="EMBL" id="MFC3228037.1"/>
    </source>
</evidence>
<organism evidence="1 2">
    <name type="scientific">Marinibaculum pumilum</name>
    <dbReference type="NCBI Taxonomy" id="1766165"/>
    <lineage>
        <taxon>Bacteria</taxon>
        <taxon>Pseudomonadati</taxon>
        <taxon>Pseudomonadota</taxon>
        <taxon>Alphaproteobacteria</taxon>
        <taxon>Rhodospirillales</taxon>
        <taxon>Rhodospirillaceae</taxon>
        <taxon>Marinibaculum</taxon>
    </lineage>
</organism>
<comment type="caution">
    <text evidence="1">The sequence shown here is derived from an EMBL/GenBank/DDBJ whole genome shotgun (WGS) entry which is preliminary data.</text>
</comment>
<gene>
    <name evidence="1" type="ORF">ACFOGJ_12390</name>
</gene>
<evidence type="ECO:0000313" key="2">
    <source>
        <dbReference type="Proteomes" id="UP001595528"/>
    </source>
</evidence>
<keyword evidence="2" id="KW-1185">Reference proteome</keyword>
<evidence type="ECO:0008006" key="3">
    <source>
        <dbReference type="Google" id="ProtNLM"/>
    </source>
</evidence>
<name>A0ABV7L0C9_9PROT</name>
<protein>
    <recommendedName>
        <fullName evidence="3">Response regulator</fullName>
    </recommendedName>
</protein>
<proteinExistence type="predicted"/>
<accession>A0ABV7L0C9</accession>
<dbReference type="SUPFAM" id="SSF52172">
    <property type="entry name" value="CheY-like"/>
    <property type="match status" value="1"/>
</dbReference>
<dbReference type="RefSeq" id="WP_379900768.1">
    <property type="nucleotide sequence ID" value="NZ_JBHRTR010000027.1"/>
</dbReference>